<evidence type="ECO:0000256" key="1">
    <source>
        <dbReference type="ARBA" id="ARBA00004496"/>
    </source>
</evidence>
<dbReference type="GO" id="GO:0008033">
    <property type="term" value="P:tRNA processing"/>
    <property type="evidence" value="ECO:0007669"/>
    <property type="project" value="UniProtKB-KW"/>
</dbReference>
<comment type="similarity">
    <text evidence="2">Belongs to the SUA5 family.</text>
</comment>
<sequence>MIIKKNQINSAIKNLTEGNIIIYPTDTLYGLGADATNTFAVEKINKLKNKKKPLSIMIPSLKEIEKYAFTNSEIVNELGKIFPGPFTALLQSKNTNLSHLVQNESNKIGIRIPNNSFCLNLLKKYKKPIITTSVNIHGEKPLNRIEEIEKKFLEINIYYQDNNLYSKGSTIIDFTEKPPKSIRQGDGNYNYGNI</sequence>
<dbReference type="GO" id="GO:0061710">
    <property type="term" value="F:L-threonylcarbamoyladenylate synthase"/>
    <property type="evidence" value="ECO:0007669"/>
    <property type="project" value="UniProtKB-EC"/>
</dbReference>
<proteinExistence type="inferred from homology"/>
<accession>A0A382VVV3</accession>
<dbReference type="PROSITE" id="PS51163">
    <property type="entry name" value="YRDC"/>
    <property type="match status" value="1"/>
</dbReference>
<evidence type="ECO:0000256" key="9">
    <source>
        <dbReference type="ARBA" id="ARBA00022840"/>
    </source>
</evidence>
<dbReference type="PANTHER" id="PTHR17490">
    <property type="entry name" value="SUA5"/>
    <property type="match status" value="1"/>
</dbReference>
<keyword evidence="7" id="KW-0548">Nucleotidyltransferase</keyword>
<dbReference type="EC" id="2.7.7.87" evidence="3"/>
<dbReference type="SUPFAM" id="SSF55821">
    <property type="entry name" value="YrdC/RibB"/>
    <property type="match status" value="1"/>
</dbReference>
<evidence type="ECO:0000313" key="13">
    <source>
        <dbReference type="EMBL" id="SVD50629.1"/>
    </source>
</evidence>
<keyword evidence="4" id="KW-0963">Cytoplasm</keyword>
<dbReference type="GO" id="GO:0006450">
    <property type="term" value="P:regulation of translational fidelity"/>
    <property type="evidence" value="ECO:0007669"/>
    <property type="project" value="TreeGrafter"/>
</dbReference>
<keyword evidence="5" id="KW-0808">Transferase</keyword>
<evidence type="ECO:0000256" key="10">
    <source>
        <dbReference type="ARBA" id="ARBA00029774"/>
    </source>
</evidence>
<dbReference type="GO" id="GO:0005737">
    <property type="term" value="C:cytoplasm"/>
    <property type="evidence" value="ECO:0007669"/>
    <property type="project" value="UniProtKB-SubCell"/>
</dbReference>
<keyword evidence="6" id="KW-0819">tRNA processing</keyword>
<dbReference type="Gene3D" id="3.90.870.10">
    <property type="entry name" value="DHBP synthase"/>
    <property type="match status" value="1"/>
</dbReference>
<evidence type="ECO:0000256" key="3">
    <source>
        <dbReference type="ARBA" id="ARBA00012584"/>
    </source>
</evidence>
<dbReference type="InterPro" id="IPR017945">
    <property type="entry name" value="DHBP_synth_RibB-like_a/b_dom"/>
</dbReference>
<evidence type="ECO:0000256" key="5">
    <source>
        <dbReference type="ARBA" id="ARBA00022679"/>
    </source>
</evidence>
<dbReference type="InterPro" id="IPR006070">
    <property type="entry name" value="Sua5-like_dom"/>
</dbReference>
<dbReference type="NCBIfam" id="TIGR00057">
    <property type="entry name" value="L-threonylcarbamoyladenylate synthase"/>
    <property type="match status" value="1"/>
</dbReference>
<dbReference type="PANTHER" id="PTHR17490:SF16">
    <property type="entry name" value="THREONYLCARBAMOYL-AMP SYNTHASE"/>
    <property type="match status" value="1"/>
</dbReference>
<comment type="subcellular location">
    <subcellularLocation>
        <location evidence="1">Cytoplasm</location>
    </subcellularLocation>
</comment>
<organism evidence="13">
    <name type="scientific">marine metagenome</name>
    <dbReference type="NCBI Taxonomy" id="408172"/>
    <lineage>
        <taxon>unclassified sequences</taxon>
        <taxon>metagenomes</taxon>
        <taxon>ecological metagenomes</taxon>
    </lineage>
</organism>
<keyword evidence="9" id="KW-0067">ATP-binding</keyword>
<dbReference type="InterPro" id="IPR050156">
    <property type="entry name" value="TC-AMP_synthase_SUA5"/>
</dbReference>
<dbReference type="Pfam" id="PF01300">
    <property type="entry name" value="Sua5_yciO_yrdC"/>
    <property type="match status" value="1"/>
</dbReference>
<evidence type="ECO:0000256" key="7">
    <source>
        <dbReference type="ARBA" id="ARBA00022695"/>
    </source>
</evidence>
<feature type="domain" description="YrdC-like" evidence="12">
    <location>
        <begin position="5"/>
        <end position="187"/>
    </location>
</feature>
<dbReference type="AlphaFoldDB" id="A0A382VVV3"/>
<dbReference type="GO" id="GO:0003725">
    <property type="term" value="F:double-stranded RNA binding"/>
    <property type="evidence" value="ECO:0007669"/>
    <property type="project" value="InterPro"/>
</dbReference>
<dbReference type="EMBL" id="UINC01155020">
    <property type="protein sequence ID" value="SVD50629.1"/>
    <property type="molecule type" value="Genomic_DNA"/>
</dbReference>
<comment type="catalytic activity">
    <reaction evidence="11">
        <text>L-threonine + hydrogencarbonate + ATP = L-threonylcarbamoyladenylate + diphosphate + H2O</text>
        <dbReference type="Rhea" id="RHEA:36407"/>
        <dbReference type="ChEBI" id="CHEBI:15377"/>
        <dbReference type="ChEBI" id="CHEBI:17544"/>
        <dbReference type="ChEBI" id="CHEBI:30616"/>
        <dbReference type="ChEBI" id="CHEBI:33019"/>
        <dbReference type="ChEBI" id="CHEBI:57926"/>
        <dbReference type="ChEBI" id="CHEBI:73682"/>
        <dbReference type="EC" id="2.7.7.87"/>
    </reaction>
</comment>
<reference evidence="13" key="1">
    <citation type="submission" date="2018-05" db="EMBL/GenBank/DDBJ databases">
        <authorList>
            <person name="Lanie J.A."/>
            <person name="Ng W.-L."/>
            <person name="Kazmierczak K.M."/>
            <person name="Andrzejewski T.M."/>
            <person name="Davidsen T.M."/>
            <person name="Wayne K.J."/>
            <person name="Tettelin H."/>
            <person name="Glass J.I."/>
            <person name="Rusch D."/>
            <person name="Podicherti R."/>
            <person name="Tsui H.-C.T."/>
            <person name="Winkler M.E."/>
        </authorList>
    </citation>
    <scope>NUCLEOTIDE SEQUENCE</scope>
</reference>
<keyword evidence="8" id="KW-0547">Nucleotide-binding</keyword>
<gene>
    <name evidence="13" type="ORF">METZ01_LOCUS403483</name>
</gene>
<evidence type="ECO:0000256" key="6">
    <source>
        <dbReference type="ARBA" id="ARBA00022694"/>
    </source>
</evidence>
<name>A0A382VVV3_9ZZZZ</name>
<evidence type="ECO:0000256" key="11">
    <source>
        <dbReference type="ARBA" id="ARBA00048366"/>
    </source>
</evidence>
<evidence type="ECO:0000259" key="12">
    <source>
        <dbReference type="PROSITE" id="PS51163"/>
    </source>
</evidence>
<evidence type="ECO:0000256" key="2">
    <source>
        <dbReference type="ARBA" id="ARBA00007663"/>
    </source>
</evidence>
<evidence type="ECO:0000256" key="4">
    <source>
        <dbReference type="ARBA" id="ARBA00022490"/>
    </source>
</evidence>
<evidence type="ECO:0000256" key="8">
    <source>
        <dbReference type="ARBA" id="ARBA00022741"/>
    </source>
</evidence>
<protein>
    <recommendedName>
        <fullName evidence="10">L-threonylcarbamoyladenylate synthase</fullName>
        <ecNumber evidence="3">2.7.7.87</ecNumber>
    </recommendedName>
    <alternativeName>
        <fullName evidence="10">L-threonylcarbamoyladenylate synthase</fullName>
    </alternativeName>
</protein>
<dbReference type="GO" id="GO:0000049">
    <property type="term" value="F:tRNA binding"/>
    <property type="evidence" value="ECO:0007669"/>
    <property type="project" value="TreeGrafter"/>
</dbReference>
<dbReference type="GO" id="GO:0005524">
    <property type="term" value="F:ATP binding"/>
    <property type="evidence" value="ECO:0007669"/>
    <property type="project" value="UniProtKB-KW"/>
</dbReference>